<protein>
    <recommendedName>
        <fullName evidence="3">Luciferase-like domain-containing protein</fullName>
    </recommendedName>
</protein>
<organism evidence="1 2">
    <name type="scientific">Nocardia mangyaensis</name>
    <dbReference type="NCBI Taxonomy" id="2213200"/>
    <lineage>
        <taxon>Bacteria</taxon>
        <taxon>Bacillati</taxon>
        <taxon>Actinomycetota</taxon>
        <taxon>Actinomycetes</taxon>
        <taxon>Mycobacteriales</taxon>
        <taxon>Nocardiaceae</taxon>
        <taxon>Nocardia</taxon>
    </lineage>
</organism>
<dbReference type="KEGG" id="nsl:BOX37_12755"/>
<accession>A0A1J0VRK3</accession>
<name>A0A1J0VRK3_9NOCA</name>
<dbReference type="EMBL" id="CP018082">
    <property type="protein sequence ID" value="APE34680.1"/>
    <property type="molecule type" value="Genomic_DNA"/>
</dbReference>
<evidence type="ECO:0008006" key="3">
    <source>
        <dbReference type="Google" id="ProtNLM"/>
    </source>
</evidence>
<sequence length="91" mass="10037">MFDHHGWGHVHEKWTDMAQRGETAAMGNLVDDEMLHTFAVVAEPEHVASAIVERYAGLSDRASVMTPYATVQDLWDSIGAGIRAYRNGIPA</sequence>
<reference evidence="1" key="1">
    <citation type="submission" date="2016-11" db="EMBL/GenBank/DDBJ databases">
        <authorList>
            <person name="Jaros S."/>
            <person name="Januszkiewicz K."/>
            <person name="Wedrychowicz H."/>
        </authorList>
    </citation>
    <scope>NUCLEOTIDE SEQUENCE [LARGE SCALE GENOMIC DNA]</scope>
    <source>
        <strain evidence="1">Y48</strain>
    </source>
</reference>
<keyword evidence="2" id="KW-1185">Reference proteome</keyword>
<evidence type="ECO:0000313" key="1">
    <source>
        <dbReference type="EMBL" id="APE34680.1"/>
    </source>
</evidence>
<dbReference type="Proteomes" id="UP000183810">
    <property type="component" value="Chromosome"/>
</dbReference>
<dbReference type="AlphaFoldDB" id="A0A1J0VRK3"/>
<proteinExistence type="predicted"/>
<evidence type="ECO:0000313" key="2">
    <source>
        <dbReference type="Proteomes" id="UP000183810"/>
    </source>
</evidence>
<gene>
    <name evidence="1" type="ORF">BOX37_12755</name>
</gene>